<comment type="pathway">
    <text evidence="1">Glycan biosynthesis; glycogen biosynthesis.</text>
</comment>
<evidence type="ECO:0000256" key="1">
    <source>
        <dbReference type="ARBA" id="ARBA00004964"/>
    </source>
</evidence>
<dbReference type="SUPFAM" id="SSF51445">
    <property type="entry name" value="(Trans)glycosidases"/>
    <property type="match status" value="1"/>
</dbReference>
<organism evidence="2 3">
    <name type="scientific">Gigaspora margarita</name>
    <dbReference type="NCBI Taxonomy" id="4874"/>
    <lineage>
        <taxon>Eukaryota</taxon>
        <taxon>Fungi</taxon>
        <taxon>Fungi incertae sedis</taxon>
        <taxon>Mucoromycota</taxon>
        <taxon>Glomeromycotina</taxon>
        <taxon>Glomeromycetes</taxon>
        <taxon>Diversisporales</taxon>
        <taxon>Gigasporaceae</taxon>
        <taxon>Gigaspora</taxon>
    </lineage>
</organism>
<keyword evidence="3" id="KW-1185">Reference proteome</keyword>
<dbReference type="InterPro" id="IPR017853">
    <property type="entry name" value="GH"/>
</dbReference>
<gene>
    <name evidence="2" type="ORF">GMARGA_LOCUS24626</name>
</gene>
<dbReference type="Proteomes" id="UP000789901">
    <property type="component" value="Unassembled WGS sequence"/>
</dbReference>
<comment type="caution">
    <text evidence="2">The sequence shown here is derived from an EMBL/GenBank/DDBJ whole genome shotgun (WGS) entry which is preliminary data.</text>
</comment>
<dbReference type="PANTHER" id="PTHR43651">
    <property type="entry name" value="1,4-ALPHA-GLUCAN-BRANCHING ENZYME"/>
    <property type="match status" value="1"/>
</dbReference>
<proteinExistence type="predicted"/>
<dbReference type="PANTHER" id="PTHR43651:SF3">
    <property type="entry name" value="1,4-ALPHA-GLUCAN-BRANCHING ENZYME"/>
    <property type="match status" value="1"/>
</dbReference>
<feature type="non-terminal residue" evidence="2">
    <location>
        <position position="1"/>
    </location>
</feature>
<dbReference type="Gene3D" id="3.20.20.80">
    <property type="entry name" value="Glycosidases"/>
    <property type="match status" value="1"/>
</dbReference>
<evidence type="ECO:0000313" key="3">
    <source>
        <dbReference type="Proteomes" id="UP000789901"/>
    </source>
</evidence>
<sequence>LIDTTHSMGLNILLDIVHSHACKNVLDGLNMFDGSNYCYFHEGGKENHDF</sequence>
<evidence type="ECO:0000313" key="2">
    <source>
        <dbReference type="EMBL" id="CAG8808039.1"/>
    </source>
</evidence>
<accession>A0ABN7VZP5</accession>
<name>A0ABN7VZP5_GIGMA</name>
<reference evidence="2 3" key="1">
    <citation type="submission" date="2021-06" db="EMBL/GenBank/DDBJ databases">
        <authorList>
            <person name="Kallberg Y."/>
            <person name="Tangrot J."/>
            <person name="Rosling A."/>
        </authorList>
    </citation>
    <scope>NUCLEOTIDE SEQUENCE [LARGE SCALE GENOMIC DNA]</scope>
    <source>
        <strain evidence="2 3">120-4 pot B 10/14</strain>
    </source>
</reference>
<dbReference type="EMBL" id="CAJVQB010026205">
    <property type="protein sequence ID" value="CAG8808039.1"/>
    <property type="molecule type" value="Genomic_DNA"/>
</dbReference>
<protein>
    <submittedName>
        <fullName evidence="2">1155_t:CDS:1</fullName>
    </submittedName>
</protein>